<name>A0A2I8VIY1_9EURY</name>
<keyword evidence="1" id="KW-0472">Membrane</keyword>
<organism evidence="2 3">
    <name type="scientific">Salinigranum rubrum</name>
    <dbReference type="NCBI Taxonomy" id="755307"/>
    <lineage>
        <taxon>Archaea</taxon>
        <taxon>Methanobacteriati</taxon>
        <taxon>Methanobacteriota</taxon>
        <taxon>Stenosarchaea group</taxon>
        <taxon>Halobacteria</taxon>
        <taxon>Halobacteriales</taxon>
        <taxon>Haloferacaceae</taxon>
        <taxon>Salinigranum</taxon>
    </lineage>
</organism>
<reference evidence="2 3" key="1">
    <citation type="submission" date="2018-01" db="EMBL/GenBank/DDBJ databases">
        <title>Complete genome sequence of Salinigranum rubrum GX10T, an extremely halophilic archaeon isolated from a marine solar saltern.</title>
        <authorList>
            <person name="Han S."/>
        </authorList>
    </citation>
    <scope>NUCLEOTIDE SEQUENCE [LARGE SCALE GENOMIC DNA]</scope>
    <source>
        <strain evidence="2 3">GX10</strain>
    </source>
</reference>
<keyword evidence="3" id="KW-1185">Reference proteome</keyword>
<dbReference type="Pfam" id="PF26071">
    <property type="entry name" value="DUF8028"/>
    <property type="match status" value="1"/>
</dbReference>
<evidence type="ECO:0000313" key="3">
    <source>
        <dbReference type="Proteomes" id="UP000236584"/>
    </source>
</evidence>
<dbReference type="KEGG" id="srub:C2R22_09635"/>
<dbReference type="InterPro" id="IPR058341">
    <property type="entry name" value="DUF8028"/>
</dbReference>
<evidence type="ECO:0000313" key="2">
    <source>
        <dbReference type="EMBL" id="AUV81878.1"/>
    </source>
</evidence>
<dbReference type="Proteomes" id="UP000236584">
    <property type="component" value="Chromosome"/>
</dbReference>
<feature type="transmembrane region" description="Helical" evidence="1">
    <location>
        <begin position="35"/>
        <end position="54"/>
    </location>
</feature>
<dbReference type="OrthoDB" id="325260at2157"/>
<sequence length="82" mass="8471">MSGAHSRTQSPRFGSLPTSALANLSTLASKTTRGLAFWLAVVFPLAYLPLLPGGIGSGELLSFLALLAGNVLALTLGHDHAR</sequence>
<protein>
    <submittedName>
        <fullName evidence="2">Uncharacterized protein</fullName>
    </submittedName>
</protein>
<dbReference type="EMBL" id="CP026309">
    <property type="protein sequence ID" value="AUV81878.1"/>
    <property type="molecule type" value="Genomic_DNA"/>
</dbReference>
<dbReference type="RefSeq" id="WP_103425567.1">
    <property type="nucleotide sequence ID" value="NZ_CP026309.1"/>
</dbReference>
<keyword evidence="1" id="KW-0812">Transmembrane</keyword>
<keyword evidence="1" id="KW-1133">Transmembrane helix</keyword>
<dbReference type="GeneID" id="35592352"/>
<evidence type="ECO:0000256" key="1">
    <source>
        <dbReference type="SAM" id="Phobius"/>
    </source>
</evidence>
<feature type="transmembrane region" description="Helical" evidence="1">
    <location>
        <begin position="60"/>
        <end position="77"/>
    </location>
</feature>
<proteinExistence type="predicted"/>
<dbReference type="AlphaFoldDB" id="A0A2I8VIY1"/>
<accession>A0A2I8VIY1</accession>
<gene>
    <name evidence="2" type="ORF">C2R22_09635</name>
</gene>